<sequence>MVTGSLCHSPPDDQETGVKMNGAGWIAKAASLAVCATLVSGCASGGSTISQGFTPSKFGTPASARVHYGEGTTPVRRGVYKIGNPYYVGGQRYVPRHEPNYDKVGIASWYGSDFHGRLTANGEIYDQNRLTAAHPTLPLPSNVRVTNMTNGRSIVVRVNDRGPFLHDRVIDLSRSAAHHLGFANKGLAKVRVTYLGPAPL</sequence>
<dbReference type="InterPro" id="IPR034718">
    <property type="entry name" value="RlpA"/>
</dbReference>
<accession>A0A0D6JJR5</accession>
<name>A0A0D6JJR5_9HYPH</name>
<protein>
    <recommendedName>
        <fullName evidence="3">Endolytic peptidoglycan transglycosylase RlpA</fullName>
        <ecNumber evidence="3">4.2.2.-</ecNumber>
    </recommendedName>
</protein>
<evidence type="ECO:0000256" key="4">
    <source>
        <dbReference type="RuleBase" id="RU003495"/>
    </source>
</evidence>
<evidence type="ECO:0000256" key="3">
    <source>
        <dbReference type="HAMAP-Rule" id="MF_02071"/>
    </source>
</evidence>
<keyword evidence="7" id="KW-1185">Reference proteome</keyword>
<dbReference type="GO" id="GO:0008932">
    <property type="term" value="F:lytic endotransglycosylase activity"/>
    <property type="evidence" value="ECO:0007669"/>
    <property type="project" value="UniProtKB-UniRule"/>
</dbReference>
<dbReference type="GO" id="GO:0000270">
    <property type="term" value="P:peptidoglycan metabolic process"/>
    <property type="evidence" value="ECO:0007669"/>
    <property type="project" value="UniProtKB-UniRule"/>
</dbReference>
<comment type="similarity">
    <text evidence="3 4">Belongs to the RlpA family.</text>
</comment>
<dbReference type="PANTHER" id="PTHR34183:SF1">
    <property type="entry name" value="ENDOLYTIC PEPTIDOGLYCAN TRANSGLYCOSYLASE RLPA"/>
    <property type="match status" value="1"/>
</dbReference>
<dbReference type="EC" id="4.2.2.-" evidence="3"/>
<dbReference type="PANTHER" id="PTHR34183">
    <property type="entry name" value="ENDOLYTIC PEPTIDOGLYCAN TRANSGLYCOSYLASE RLPA"/>
    <property type="match status" value="1"/>
</dbReference>
<keyword evidence="2 3" id="KW-0961">Cell wall biogenesis/degradation</keyword>
<dbReference type="Proteomes" id="UP000033187">
    <property type="component" value="Chromosome 1"/>
</dbReference>
<dbReference type="EMBL" id="LN829119">
    <property type="protein sequence ID" value="CPR22213.1"/>
    <property type="molecule type" value="Genomic_DNA"/>
</dbReference>
<evidence type="ECO:0000313" key="6">
    <source>
        <dbReference type="EMBL" id="CPR22213.1"/>
    </source>
</evidence>
<comment type="function">
    <text evidence="3">Lytic transglycosylase with a strong preference for naked glycan strands that lack stem peptides.</text>
</comment>
<proteinExistence type="inferred from homology"/>
<dbReference type="AlphaFoldDB" id="A0A0D6JJR5"/>
<dbReference type="SUPFAM" id="SSF50685">
    <property type="entry name" value="Barwin-like endoglucanases"/>
    <property type="match status" value="1"/>
</dbReference>
<dbReference type="CDD" id="cd22268">
    <property type="entry name" value="DPBB_RlpA-like"/>
    <property type="match status" value="1"/>
</dbReference>
<evidence type="ECO:0000256" key="1">
    <source>
        <dbReference type="ARBA" id="ARBA00023239"/>
    </source>
</evidence>
<evidence type="ECO:0000313" key="7">
    <source>
        <dbReference type="Proteomes" id="UP000033187"/>
    </source>
</evidence>
<dbReference type="InterPro" id="IPR036908">
    <property type="entry name" value="RlpA-like_sf"/>
</dbReference>
<dbReference type="KEGG" id="fiy:BN1229_v1_3646"/>
<evidence type="ECO:0000256" key="2">
    <source>
        <dbReference type="ARBA" id="ARBA00023316"/>
    </source>
</evidence>
<dbReference type="InterPro" id="IPR012997">
    <property type="entry name" value="RplA"/>
</dbReference>
<reference evidence="7" key="1">
    <citation type="submission" date="2015-02" db="EMBL/GenBank/DDBJ databases">
        <authorList>
            <person name="Chooi Y.-H."/>
        </authorList>
    </citation>
    <scope>NUCLEOTIDE SEQUENCE [LARGE SCALE GENOMIC DNA]</scope>
    <source>
        <strain evidence="7">strain Y</strain>
    </source>
</reference>
<dbReference type="Gene3D" id="2.40.40.10">
    <property type="entry name" value="RlpA-like domain"/>
    <property type="match status" value="1"/>
</dbReference>
<keyword evidence="1 3" id="KW-0456">Lyase</keyword>
<dbReference type="InterPro" id="IPR009009">
    <property type="entry name" value="RlpA-like_DPBB"/>
</dbReference>
<dbReference type="GO" id="GO:0009279">
    <property type="term" value="C:cell outer membrane"/>
    <property type="evidence" value="ECO:0007669"/>
    <property type="project" value="TreeGrafter"/>
</dbReference>
<keyword evidence="6" id="KW-0449">Lipoprotein</keyword>
<dbReference type="NCBIfam" id="TIGR00413">
    <property type="entry name" value="rlpA"/>
    <property type="match status" value="1"/>
</dbReference>
<dbReference type="Pfam" id="PF03330">
    <property type="entry name" value="DPBB_1"/>
    <property type="match status" value="1"/>
</dbReference>
<gene>
    <name evidence="3" type="primary">rlpA</name>
    <name evidence="6" type="ORF">YBN1229_v1_3646</name>
</gene>
<dbReference type="GO" id="GO:0071555">
    <property type="term" value="P:cell wall organization"/>
    <property type="evidence" value="ECO:0007669"/>
    <property type="project" value="UniProtKB-KW"/>
</dbReference>
<dbReference type="HAMAP" id="MF_02071">
    <property type="entry name" value="RlpA"/>
    <property type="match status" value="1"/>
</dbReference>
<organism evidence="6 7">
    <name type="scientific">Candidatus Filomicrobium marinum</name>
    <dbReference type="NCBI Taxonomy" id="1608628"/>
    <lineage>
        <taxon>Bacteria</taxon>
        <taxon>Pseudomonadati</taxon>
        <taxon>Pseudomonadota</taxon>
        <taxon>Alphaproteobacteria</taxon>
        <taxon>Hyphomicrobiales</taxon>
        <taxon>Hyphomicrobiaceae</taxon>
        <taxon>Filomicrobium</taxon>
    </lineage>
</organism>
<feature type="domain" description="RlpA-like protein double-psi beta-barrel" evidence="5">
    <location>
        <begin position="104"/>
        <end position="192"/>
    </location>
</feature>
<evidence type="ECO:0000259" key="5">
    <source>
        <dbReference type="Pfam" id="PF03330"/>
    </source>
</evidence>